<comment type="similarity">
    <text evidence="2">Belongs to the OXR1 family.</text>
</comment>
<comment type="subcellular location">
    <subcellularLocation>
        <location evidence="1">Mitochondrion</location>
    </subcellularLocation>
</comment>
<dbReference type="SMART" id="SM00584">
    <property type="entry name" value="TLDc"/>
    <property type="match status" value="1"/>
</dbReference>
<organism evidence="7 8">
    <name type="scientific">Dioscorea zingiberensis</name>
    <dbReference type="NCBI Taxonomy" id="325984"/>
    <lineage>
        <taxon>Eukaryota</taxon>
        <taxon>Viridiplantae</taxon>
        <taxon>Streptophyta</taxon>
        <taxon>Embryophyta</taxon>
        <taxon>Tracheophyta</taxon>
        <taxon>Spermatophyta</taxon>
        <taxon>Magnoliopsida</taxon>
        <taxon>Liliopsida</taxon>
        <taxon>Dioscoreales</taxon>
        <taxon>Dioscoreaceae</taxon>
        <taxon>Dioscorea</taxon>
    </lineage>
</organism>
<evidence type="ECO:0000256" key="2">
    <source>
        <dbReference type="ARBA" id="ARBA00009540"/>
    </source>
</evidence>
<comment type="caution">
    <text evidence="7">The sequence shown here is derived from an EMBL/GenBank/DDBJ whole genome shotgun (WGS) entry which is preliminary data.</text>
</comment>
<dbReference type="Pfam" id="PF07534">
    <property type="entry name" value="TLD"/>
    <property type="match status" value="1"/>
</dbReference>
<dbReference type="Proteomes" id="UP001085076">
    <property type="component" value="Miscellaneous, Linkage group lg04"/>
</dbReference>
<evidence type="ECO:0000313" key="7">
    <source>
        <dbReference type="EMBL" id="KAJ0975058.1"/>
    </source>
</evidence>
<sequence>MGYMPSLRSKAAHFVSDITTVLLNPISDEPSKAPEEEGVKIPEKAVAESDSDGPDGPGGPDGPDTSSFTAFLVSLLSSSESGDQHGSHLVEKLENSGVDAASGSGMKESNARKSLLARGKHTLGRAIQKASRIGGYRPSLQPKVDSERTSDSGLLGHELRPIKSSKESTSMCTLPDISEPSMLLSQDMRRSLYLSLPALAQGRNWLLLYSTWRHGMSLQSLYRRSILCPGYSLLVVGDRKGAVFGGLVEAPLQPTNKRKYQGTNNSFVFTNLSSHLAIFRPTGINHYFTLCSTDFLAMGGGGHFALYLDGDLLNGSSSASETFGNSCLAHSQDFEVKEVELWGFVYASKYDETLALSRTEKPGICRW</sequence>
<evidence type="ECO:0000313" key="8">
    <source>
        <dbReference type="Proteomes" id="UP001085076"/>
    </source>
</evidence>
<evidence type="ECO:0000256" key="3">
    <source>
        <dbReference type="ARBA" id="ARBA00023128"/>
    </source>
</evidence>
<dbReference type="PROSITE" id="PS51886">
    <property type="entry name" value="TLDC"/>
    <property type="match status" value="1"/>
</dbReference>
<feature type="compositionally biased region" description="Basic and acidic residues" evidence="5">
    <location>
        <begin position="29"/>
        <end position="47"/>
    </location>
</feature>
<accession>A0A9D5CKI9</accession>
<proteinExistence type="inferred from homology"/>
<protein>
    <recommendedName>
        <fullName evidence="4">Oxidation resistance protein 1</fullName>
    </recommendedName>
</protein>
<evidence type="ECO:0000256" key="5">
    <source>
        <dbReference type="SAM" id="MobiDB-lite"/>
    </source>
</evidence>
<dbReference type="EMBL" id="JAGGNH010000004">
    <property type="protein sequence ID" value="KAJ0975058.1"/>
    <property type="molecule type" value="Genomic_DNA"/>
</dbReference>
<reference evidence="7" key="2">
    <citation type="journal article" date="2022" name="Hortic Res">
        <title>The genome of Dioscorea zingiberensis sheds light on the biosynthesis, origin and evolution of the medicinally important diosgenin saponins.</title>
        <authorList>
            <person name="Li Y."/>
            <person name="Tan C."/>
            <person name="Li Z."/>
            <person name="Guo J."/>
            <person name="Li S."/>
            <person name="Chen X."/>
            <person name="Wang C."/>
            <person name="Dai X."/>
            <person name="Yang H."/>
            <person name="Song W."/>
            <person name="Hou L."/>
            <person name="Xu J."/>
            <person name="Tong Z."/>
            <person name="Xu A."/>
            <person name="Yuan X."/>
            <person name="Wang W."/>
            <person name="Yang Q."/>
            <person name="Chen L."/>
            <person name="Sun Z."/>
            <person name="Wang K."/>
            <person name="Pan B."/>
            <person name="Chen J."/>
            <person name="Bao Y."/>
            <person name="Liu F."/>
            <person name="Qi X."/>
            <person name="Gang D.R."/>
            <person name="Wen J."/>
            <person name="Li J."/>
        </authorList>
    </citation>
    <scope>NUCLEOTIDE SEQUENCE</scope>
    <source>
        <strain evidence="7">Dzin_1.0</strain>
    </source>
</reference>
<evidence type="ECO:0000256" key="4">
    <source>
        <dbReference type="ARBA" id="ARBA00040604"/>
    </source>
</evidence>
<dbReference type="PANTHER" id="PTHR23354:SF62">
    <property type="entry name" value="MUSTARD, ISOFORM V"/>
    <property type="match status" value="1"/>
</dbReference>
<dbReference type="InterPro" id="IPR006571">
    <property type="entry name" value="TLDc_dom"/>
</dbReference>
<name>A0A9D5CKI9_9LILI</name>
<evidence type="ECO:0000256" key="1">
    <source>
        <dbReference type="ARBA" id="ARBA00004173"/>
    </source>
</evidence>
<feature type="region of interest" description="Disordered" evidence="5">
    <location>
        <begin position="24"/>
        <end position="68"/>
    </location>
</feature>
<dbReference type="PANTHER" id="PTHR23354">
    <property type="entry name" value="NUCLEOLAR PROTEIN 7/ESTROGEN RECEPTOR COACTIVATOR-RELATED"/>
    <property type="match status" value="1"/>
</dbReference>
<dbReference type="AlphaFoldDB" id="A0A9D5CKI9"/>
<dbReference type="GO" id="GO:0005739">
    <property type="term" value="C:mitochondrion"/>
    <property type="evidence" value="ECO:0007669"/>
    <property type="project" value="UniProtKB-SubCell"/>
</dbReference>
<keyword evidence="8" id="KW-1185">Reference proteome</keyword>
<dbReference type="OrthoDB" id="26679at2759"/>
<reference evidence="7" key="1">
    <citation type="submission" date="2021-03" db="EMBL/GenBank/DDBJ databases">
        <authorList>
            <person name="Li Z."/>
            <person name="Yang C."/>
        </authorList>
    </citation>
    <scope>NUCLEOTIDE SEQUENCE</scope>
    <source>
        <strain evidence="7">Dzin_1.0</strain>
        <tissue evidence="7">Leaf</tissue>
    </source>
</reference>
<feature type="domain" description="TLDc" evidence="6">
    <location>
        <begin position="182"/>
        <end position="345"/>
    </location>
</feature>
<keyword evidence="3" id="KW-0496">Mitochondrion</keyword>
<gene>
    <name evidence="7" type="ORF">J5N97_017023</name>
</gene>
<evidence type="ECO:0000259" key="6">
    <source>
        <dbReference type="PROSITE" id="PS51886"/>
    </source>
</evidence>